<feature type="region of interest" description="Disordered" evidence="1">
    <location>
        <begin position="712"/>
        <end position="788"/>
    </location>
</feature>
<evidence type="ECO:0000313" key="3">
    <source>
        <dbReference type="EMBL" id="KAJ8470015.1"/>
    </source>
</evidence>
<feature type="domain" description="Fungal-type protein kinase" evidence="2">
    <location>
        <begin position="222"/>
        <end position="425"/>
    </location>
</feature>
<feature type="compositionally biased region" description="Basic and acidic residues" evidence="1">
    <location>
        <begin position="767"/>
        <end position="788"/>
    </location>
</feature>
<reference evidence="3" key="1">
    <citation type="submission" date="2022-11" db="EMBL/GenBank/DDBJ databases">
        <title>Genome Sequence of Cubamyces cubensis.</title>
        <authorList>
            <person name="Buettner E."/>
        </authorList>
    </citation>
    <scope>NUCLEOTIDE SEQUENCE</scope>
    <source>
        <strain evidence="3">MPL-01</strain>
    </source>
</reference>
<dbReference type="SUPFAM" id="SSF56112">
    <property type="entry name" value="Protein kinase-like (PK-like)"/>
    <property type="match status" value="1"/>
</dbReference>
<protein>
    <recommendedName>
        <fullName evidence="2">Fungal-type protein kinase domain-containing protein</fullName>
    </recommendedName>
</protein>
<accession>A0AAD7TPW4</accession>
<feature type="domain" description="Fungal-type protein kinase" evidence="2">
    <location>
        <begin position="476"/>
        <end position="557"/>
    </location>
</feature>
<comment type="caution">
    <text evidence="3">The sequence shown here is derived from an EMBL/GenBank/DDBJ whole genome shotgun (WGS) entry which is preliminary data.</text>
</comment>
<proteinExistence type="predicted"/>
<dbReference type="PANTHER" id="PTHR38248:SF2">
    <property type="entry name" value="FUNK1 11"/>
    <property type="match status" value="1"/>
</dbReference>
<dbReference type="Proteomes" id="UP001215151">
    <property type="component" value="Unassembled WGS sequence"/>
</dbReference>
<evidence type="ECO:0000259" key="2">
    <source>
        <dbReference type="Pfam" id="PF17667"/>
    </source>
</evidence>
<organism evidence="3 4">
    <name type="scientific">Trametes cubensis</name>
    <dbReference type="NCBI Taxonomy" id="1111947"/>
    <lineage>
        <taxon>Eukaryota</taxon>
        <taxon>Fungi</taxon>
        <taxon>Dikarya</taxon>
        <taxon>Basidiomycota</taxon>
        <taxon>Agaricomycotina</taxon>
        <taxon>Agaricomycetes</taxon>
        <taxon>Polyporales</taxon>
        <taxon>Polyporaceae</taxon>
        <taxon>Trametes</taxon>
    </lineage>
</organism>
<dbReference type="InterPro" id="IPR011009">
    <property type="entry name" value="Kinase-like_dom_sf"/>
</dbReference>
<keyword evidence="4" id="KW-1185">Reference proteome</keyword>
<dbReference type="Pfam" id="PF17667">
    <property type="entry name" value="Pkinase_fungal"/>
    <property type="match status" value="2"/>
</dbReference>
<sequence>MSQSLLDPDFLVFVTDESQASTNSLDDFILATLEDATPSVGMYNVPLTLIENSSEVFGHSPKDSRTRCPADVLNEMPLPTNAFETIPRAGNAESDIYEPLIMALNDAGTDGSSPRCPGFTFLDTSEHPDTGGNYALKPDVLCYASEHVPRVRVNDSHSRADMGFASFFIEIKREPLQDFFQDPPAHWGSSRGAQLLKLGDAKWDTLQYFGQNIAYAAELCVRQYRHCCFSISVSGCWARLMRWDRSGLVVTRTFDLHHEPEILCEFLWRYAHMSEAERGMDLSVEVASEAEETKFRDSIREHVALQLELHDRRLEPAVLEHYQPKAVSAICIPDAETHEPRRYLVSRPLTAPLSIVGRASRTYWAVDAETGRVVSLKDSWRVLTDRAEQEGTVVDALTRSGVANVPNVLSHGDVFSISDDHNSRQLTRTQEFVAAHWACDLGVDQSSILRYSHYRLVLSIAGCLWHIAAMCDASSSKRLHRNVHPASIILFREKADVDRRAFLVDWDLSGGMDGSNQRTRPPHDAMWQFVSIGVLLRYPRPHRIQDDMESLLYVMLYCALRWLGHSMDPEQLLISLIEMFDYSSRYSRKIQGGDHKVMNAIQRKYTKDVQFTNRALHKWLNKLMDQHHPIQTQMAEGSFGYNESSSGKLWSNPEKLAARWRRFLDKESLGRNDRVVRTIVHEVRDIQENASPHPATVPSHEQRVSKRLAEVLEEDEDFSASDNSSERKTKRRKLEPPTSGAASSTADENHLGSRTWEPLRKLTIPRNNDKQKRESSEGTGGSDHEDVT</sequence>
<dbReference type="AlphaFoldDB" id="A0AAD7TPW4"/>
<gene>
    <name evidence="3" type="ORF">ONZ51_g8612</name>
</gene>
<evidence type="ECO:0000256" key="1">
    <source>
        <dbReference type="SAM" id="MobiDB-lite"/>
    </source>
</evidence>
<dbReference type="InterPro" id="IPR040976">
    <property type="entry name" value="Pkinase_fungal"/>
</dbReference>
<dbReference type="PANTHER" id="PTHR38248">
    <property type="entry name" value="FUNK1 6"/>
    <property type="match status" value="1"/>
</dbReference>
<name>A0AAD7TPW4_9APHY</name>
<dbReference type="EMBL" id="JAPEVG010000265">
    <property type="protein sequence ID" value="KAJ8470015.1"/>
    <property type="molecule type" value="Genomic_DNA"/>
</dbReference>
<evidence type="ECO:0000313" key="4">
    <source>
        <dbReference type="Proteomes" id="UP001215151"/>
    </source>
</evidence>